<proteinExistence type="predicted"/>
<name>A0A0C2ZQG4_9AGAM</name>
<evidence type="ECO:0000313" key="2">
    <source>
        <dbReference type="Proteomes" id="UP000053989"/>
    </source>
</evidence>
<organism evidence="1 2">
    <name type="scientific">Scleroderma citrinum Foug A</name>
    <dbReference type="NCBI Taxonomy" id="1036808"/>
    <lineage>
        <taxon>Eukaryota</taxon>
        <taxon>Fungi</taxon>
        <taxon>Dikarya</taxon>
        <taxon>Basidiomycota</taxon>
        <taxon>Agaricomycotina</taxon>
        <taxon>Agaricomycetes</taxon>
        <taxon>Agaricomycetidae</taxon>
        <taxon>Boletales</taxon>
        <taxon>Sclerodermatineae</taxon>
        <taxon>Sclerodermataceae</taxon>
        <taxon>Scleroderma</taxon>
    </lineage>
</organism>
<gene>
    <name evidence="1" type="ORF">SCLCIDRAFT_116598</name>
</gene>
<dbReference type="Proteomes" id="UP000053989">
    <property type="component" value="Unassembled WGS sequence"/>
</dbReference>
<accession>A0A0C2ZQG4</accession>
<reference evidence="2" key="2">
    <citation type="submission" date="2015-01" db="EMBL/GenBank/DDBJ databases">
        <title>Evolutionary Origins and Diversification of the Mycorrhizal Mutualists.</title>
        <authorList>
            <consortium name="DOE Joint Genome Institute"/>
            <consortium name="Mycorrhizal Genomics Consortium"/>
            <person name="Kohler A."/>
            <person name="Kuo A."/>
            <person name="Nagy L.G."/>
            <person name="Floudas D."/>
            <person name="Copeland A."/>
            <person name="Barry K.W."/>
            <person name="Cichocki N."/>
            <person name="Veneault-Fourrey C."/>
            <person name="LaButti K."/>
            <person name="Lindquist E.A."/>
            <person name="Lipzen A."/>
            <person name="Lundell T."/>
            <person name="Morin E."/>
            <person name="Murat C."/>
            <person name="Riley R."/>
            <person name="Ohm R."/>
            <person name="Sun H."/>
            <person name="Tunlid A."/>
            <person name="Henrissat B."/>
            <person name="Grigoriev I.V."/>
            <person name="Hibbett D.S."/>
            <person name="Martin F."/>
        </authorList>
    </citation>
    <scope>NUCLEOTIDE SEQUENCE [LARGE SCALE GENOMIC DNA]</scope>
    <source>
        <strain evidence="2">Foug A</strain>
    </source>
</reference>
<feature type="non-terminal residue" evidence="1">
    <location>
        <position position="1"/>
    </location>
</feature>
<protein>
    <submittedName>
        <fullName evidence="1">Uncharacterized protein</fullName>
    </submittedName>
</protein>
<keyword evidence="2" id="KW-1185">Reference proteome</keyword>
<evidence type="ECO:0000313" key="1">
    <source>
        <dbReference type="EMBL" id="KIM63808.1"/>
    </source>
</evidence>
<dbReference type="EMBL" id="KN822032">
    <property type="protein sequence ID" value="KIM63808.1"/>
    <property type="molecule type" value="Genomic_DNA"/>
</dbReference>
<reference evidence="1 2" key="1">
    <citation type="submission" date="2014-04" db="EMBL/GenBank/DDBJ databases">
        <authorList>
            <consortium name="DOE Joint Genome Institute"/>
            <person name="Kuo A."/>
            <person name="Kohler A."/>
            <person name="Nagy L.G."/>
            <person name="Floudas D."/>
            <person name="Copeland A."/>
            <person name="Barry K.W."/>
            <person name="Cichocki N."/>
            <person name="Veneault-Fourrey C."/>
            <person name="LaButti K."/>
            <person name="Lindquist E.A."/>
            <person name="Lipzen A."/>
            <person name="Lundell T."/>
            <person name="Morin E."/>
            <person name="Murat C."/>
            <person name="Sun H."/>
            <person name="Tunlid A."/>
            <person name="Henrissat B."/>
            <person name="Grigoriev I.V."/>
            <person name="Hibbett D.S."/>
            <person name="Martin F."/>
            <person name="Nordberg H.P."/>
            <person name="Cantor M.N."/>
            <person name="Hua S.X."/>
        </authorList>
    </citation>
    <scope>NUCLEOTIDE SEQUENCE [LARGE SCALE GENOMIC DNA]</scope>
    <source>
        <strain evidence="1 2">Foug A</strain>
    </source>
</reference>
<sequence>LEDVDHVEDNYTTSDSVDTSLTCDQYMDNIDIVLNDGALRSSRCPSAKCCQAKLLMEFDVYNQPFIQCRLHSPSHARHLKLGSLQEYDTKYLCALLEDDWDIISHCENTTKLAGYGPCSPCDYVASPSTQLQLCPHWHRGADMKLKQGAMQKWASGCHATFQMFVP</sequence>
<dbReference type="HOGENOM" id="CLU_1806805_0_0_1"/>
<dbReference type="OrthoDB" id="2684221at2759"/>
<dbReference type="AlphaFoldDB" id="A0A0C2ZQG4"/>
<dbReference type="InParanoid" id="A0A0C2ZQG4"/>